<evidence type="ECO:0000313" key="3">
    <source>
        <dbReference type="Proteomes" id="UP000515708"/>
    </source>
</evidence>
<gene>
    <name evidence="2" type="ORF">FVO59_04395</name>
</gene>
<name>A0A7D7WEN6_9MICO</name>
<dbReference type="Proteomes" id="UP000515708">
    <property type="component" value="Chromosome"/>
</dbReference>
<keyword evidence="1" id="KW-1133">Transmembrane helix</keyword>
<keyword evidence="1" id="KW-0472">Membrane</keyword>
<proteinExistence type="predicted"/>
<keyword evidence="1" id="KW-0812">Transmembrane</keyword>
<feature type="transmembrane region" description="Helical" evidence="1">
    <location>
        <begin position="34"/>
        <end position="58"/>
    </location>
</feature>
<accession>A0A7D7WEN6</accession>
<organism evidence="2 3">
    <name type="scientific">Microbacterium esteraromaticum</name>
    <dbReference type="NCBI Taxonomy" id="57043"/>
    <lineage>
        <taxon>Bacteria</taxon>
        <taxon>Bacillati</taxon>
        <taxon>Actinomycetota</taxon>
        <taxon>Actinomycetes</taxon>
        <taxon>Micrococcales</taxon>
        <taxon>Microbacteriaceae</taxon>
        <taxon>Microbacterium</taxon>
    </lineage>
</organism>
<sequence>MSRTNAPASTAPRVNLLPRSELERRERDRLGATWLRLVIAAVALAALLVGAAFVWNVFAQQRLAAEQAKTTGLLGEISALSEVSRALSTERDLIDFRAESMGSDIAWADVLNRVQSAVPPGDALIGFELTPGAAPAPVPAAADDQERADAASRAVGLTGTVTVQSGGPENMIPFTEALRSIEGVAVSDARALSSGEFYQYVVDITFDQSVYSGQYALDDEEAAK</sequence>
<reference evidence="2 3" key="1">
    <citation type="journal article" date="2020" name="Front. Microbiol.">
        <title>Design of Bacterial Strain-Specific qPCR Assays Using NGS Data and Publicly Available Resources and Its Application to Track Biocontrol Strains.</title>
        <authorList>
            <person name="Hernandez I."/>
            <person name="Sant C."/>
            <person name="Martinez R."/>
            <person name="Fernandez C."/>
        </authorList>
    </citation>
    <scope>NUCLEOTIDE SEQUENCE [LARGE SCALE GENOMIC DNA]</scope>
    <source>
        <strain evidence="2 3">B24</strain>
    </source>
</reference>
<dbReference type="AlphaFoldDB" id="A0A7D7WEN6"/>
<protein>
    <recommendedName>
        <fullName evidence="4">PilN domain-containing protein</fullName>
    </recommendedName>
</protein>
<evidence type="ECO:0000256" key="1">
    <source>
        <dbReference type="SAM" id="Phobius"/>
    </source>
</evidence>
<dbReference type="RefSeq" id="WP_182255034.1">
    <property type="nucleotide sequence ID" value="NZ_CP043732.1"/>
</dbReference>
<evidence type="ECO:0008006" key="4">
    <source>
        <dbReference type="Google" id="ProtNLM"/>
    </source>
</evidence>
<dbReference type="EMBL" id="CP043732">
    <property type="protein sequence ID" value="QMU96531.1"/>
    <property type="molecule type" value="Genomic_DNA"/>
</dbReference>
<evidence type="ECO:0000313" key="2">
    <source>
        <dbReference type="EMBL" id="QMU96531.1"/>
    </source>
</evidence>